<comment type="cofactor">
    <cofactor evidence="2">
        <name>Mg(2+)</name>
        <dbReference type="ChEBI" id="CHEBI:18420"/>
    </cofactor>
</comment>
<proteinExistence type="inferred from homology"/>
<dbReference type="Proteomes" id="UP000192505">
    <property type="component" value="Unassembled WGS sequence"/>
</dbReference>
<accession>A0A1W9KYU7</accession>
<reference evidence="9 10" key="1">
    <citation type="submission" date="2017-01" db="EMBL/GenBank/DDBJ databases">
        <title>Novel large sulfur bacteria in the metagenomes of groundwater-fed chemosynthetic microbial mats in the Lake Huron basin.</title>
        <authorList>
            <person name="Sharrar A.M."/>
            <person name="Flood B.E."/>
            <person name="Bailey J.V."/>
            <person name="Jones D.S."/>
            <person name="Biddanda B."/>
            <person name="Ruberg S.A."/>
            <person name="Marcus D.N."/>
            <person name="Dick G.J."/>
        </authorList>
    </citation>
    <scope>NUCLEOTIDE SEQUENCE [LARGE SCALE GENOMIC DNA]</scope>
    <source>
        <strain evidence="9">A7</strain>
    </source>
</reference>
<protein>
    <recommendedName>
        <fullName evidence="4">GDP-mannose pyrophosphatase</fullName>
    </recommendedName>
    <alternativeName>
        <fullName evidence="6">GDP-mannose hydrolase</fullName>
    </alternativeName>
    <alternativeName>
        <fullName evidence="7">GDPMK</fullName>
    </alternativeName>
</protein>
<dbReference type="GO" id="GO:0005829">
    <property type="term" value="C:cytosol"/>
    <property type="evidence" value="ECO:0007669"/>
    <property type="project" value="TreeGrafter"/>
</dbReference>
<dbReference type="GO" id="GO:0006753">
    <property type="term" value="P:nucleoside phosphate metabolic process"/>
    <property type="evidence" value="ECO:0007669"/>
    <property type="project" value="TreeGrafter"/>
</dbReference>
<dbReference type="GO" id="GO:0016787">
    <property type="term" value="F:hydrolase activity"/>
    <property type="evidence" value="ECO:0007669"/>
    <property type="project" value="UniProtKB-KW"/>
</dbReference>
<name>A0A1W9KYU7_9BURK</name>
<dbReference type="SUPFAM" id="SSF55811">
    <property type="entry name" value="Nudix"/>
    <property type="match status" value="1"/>
</dbReference>
<dbReference type="GO" id="GO:0019693">
    <property type="term" value="P:ribose phosphate metabolic process"/>
    <property type="evidence" value="ECO:0007669"/>
    <property type="project" value="TreeGrafter"/>
</dbReference>
<comment type="similarity">
    <text evidence="3">Belongs to the Nudix hydrolase family. NudK subfamily.</text>
</comment>
<dbReference type="InterPro" id="IPR015797">
    <property type="entry name" value="NUDIX_hydrolase-like_dom_sf"/>
</dbReference>
<comment type="caution">
    <text evidence="9">The sequence shown here is derived from an EMBL/GenBank/DDBJ whole genome shotgun (WGS) entry which is preliminary data.</text>
</comment>
<feature type="domain" description="Nudix hydrolase" evidence="8">
    <location>
        <begin position="42"/>
        <end position="173"/>
    </location>
</feature>
<evidence type="ECO:0000256" key="2">
    <source>
        <dbReference type="ARBA" id="ARBA00001946"/>
    </source>
</evidence>
<evidence type="ECO:0000313" key="9">
    <source>
        <dbReference type="EMBL" id="OQW89921.1"/>
    </source>
</evidence>
<comment type="catalytic activity">
    <reaction evidence="1">
        <text>GDP-alpha-D-mannose + H2O = alpha-D-mannose 1-phosphate + GMP + 2 H(+)</text>
        <dbReference type="Rhea" id="RHEA:27978"/>
        <dbReference type="ChEBI" id="CHEBI:15377"/>
        <dbReference type="ChEBI" id="CHEBI:15378"/>
        <dbReference type="ChEBI" id="CHEBI:57527"/>
        <dbReference type="ChEBI" id="CHEBI:58115"/>
        <dbReference type="ChEBI" id="CHEBI:58409"/>
    </reaction>
</comment>
<evidence type="ECO:0000256" key="3">
    <source>
        <dbReference type="ARBA" id="ARBA00007275"/>
    </source>
</evidence>
<evidence type="ECO:0000256" key="1">
    <source>
        <dbReference type="ARBA" id="ARBA00000847"/>
    </source>
</evidence>
<dbReference type="AlphaFoldDB" id="A0A1W9KYU7"/>
<evidence type="ECO:0000256" key="5">
    <source>
        <dbReference type="ARBA" id="ARBA00022801"/>
    </source>
</evidence>
<dbReference type="InterPro" id="IPR000086">
    <property type="entry name" value="NUDIX_hydrolase_dom"/>
</dbReference>
<dbReference type="Gene3D" id="3.90.79.10">
    <property type="entry name" value="Nucleoside Triphosphate Pyrophosphohydrolase"/>
    <property type="match status" value="1"/>
</dbReference>
<dbReference type="PANTHER" id="PTHR11839:SF18">
    <property type="entry name" value="NUDIX HYDROLASE DOMAIN-CONTAINING PROTEIN"/>
    <property type="match status" value="1"/>
</dbReference>
<sequence length="193" mass="21681">MDHLQESKVASSELCKGSFLHVLRDSVRLPNGHLTTREYVVHPGAVMVVPLLVDADGGLRLVLERQFRYPLNRVMIEFPAGKIDPGEDPFHCAQRELHEETGYRATAWARAGLLHPVVAYSTEFIDIWFARGLIAGERRLDEDELLDVFTATPSELMAWCRDGLVTDAKTLIAALWLQNVVSGAWTLDWLEAT</sequence>
<gene>
    <name evidence="9" type="ORF">BWK72_01390</name>
</gene>
<dbReference type="InterPro" id="IPR020084">
    <property type="entry name" value="NUDIX_hydrolase_CS"/>
</dbReference>
<evidence type="ECO:0000256" key="7">
    <source>
        <dbReference type="ARBA" id="ARBA00032272"/>
    </source>
</evidence>
<evidence type="ECO:0000259" key="8">
    <source>
        <dbReference type="PROSITE" id="PS51462"/>
    </source>
</evidence>
<evidence type="ECO:0000313" key="10">
    <source>
        <dbReference type="Proteomes" id="UP000192505"/>
    </source>
</evidence>
<evidence type="ECO:0000256" key="4">
    <source>
        <dbReference type="ARBA" id="ARBA00016377"/>
    </source>
</evidence>
<dbReference type="PROSITE" id="PS51462">
    <property type="entry name" value="NUDIX"/>
    <property type="match status" value="1"/>
</dbReference>
<organism evidence="9 10">
    <name type="scientific">Rhodoferax ferrireducens</name>
    <dbReference type="NCBI Taxonomy" id="192843"/>
    <lineage>
        <taxon>Bacteria</taxon>
        <taxon>Pseudomonadati</taxon>
        <taxon>Pseudomonadota</taxon>
        <taxon>Betaproteobacteria</taxon>
        <taxon>Burkholderiales</taxon>
        <taxon>Comamonadaceae</taxon>
        <taxon>Rhodoferax</taxon>
    </lineage>
</organism>
<dbReference type="PROSITE" id="PS00893">
    <property type="entry name" value="NUDIX_BOX"/>
    <property type="match status" value="1"/>
</dbReference>
<dbReference type="EMBL" id="MTEI01000001">
    <property type="protein sequence ID" value="OQW89921.1"/>
    <property type="molecule type" value="Genomic_DNA"/>
</dbReference>
<dbReference type="Pfam" id="PF00293">
    <property type="entry name" value="NUDIX"/>
    <property type="match status" value="1"/>
</dbReference>
<evidence type="ECO:0000256" key="6">
    <source>
        <dbReference type="ARBA" id="ARBA00032162"/>
    </source>
</evidence>
<keyword evidence="5" id="KW-0378">Hydrolase</keyword>
<dbReference type="PANTHER" id="PTHR11839">
    <property type="entry name" value="UDP/ADP-SUGAR PYROPHOSPHATASE"/>
    <property type="match status" value="1"/>
</dbReference>